<dbReference type="HOGENOM" id="CLU_2028414_0_0_1"/>
<proteinExistence type="predicted"/>
<protein>
    <submittedName>
        <fullName evidence="2">(Perigord truffle) hypothetical protein</fullName>
    </submittedName>
</protein>
<reference evidence="2 3" key="1">
    <citation type="journal article" date="2010" name="Nature">
        <title>Perigord black truffle genome uncovers evolutionary origins and mechanisms of symbiosis.</title>
        <authorList>
            <person name="Martin F."/>
            <person name="Kohler A."/>
            <person name="Murat C."/>
            <person name="Balestrini R."/>
            <person name="Coutinho P.M."/>
            <person name="Jaillon O."/>
            <person name="Montanini B."/>
            <person name="Morin E."/>
            <person name="Noel B."/>
            <person name="Percudani R."/>
            <person name="Porcel B."/>
            <person name="Rubini A."/>
            <person name="Amicucci A."/>
            <person name="Amselem J."/>
            <person name="Anthouard V."/>
            <person name="Arcioni S."/>
            <person name="Artiguenave F."/>
            <person name="Aury J.M."/>
            <person name="Ballario P."/>
            <person name="Bolchi A."/>
            <person name="Brenna A."/>
            <person name="Brun A."/>
            <person name="Buee M."/>
            <person name="Cantarel B."/>
            <person name="Chevalier G."/>
            <person name="Couloux A."/>
            <person name="Da Silva C."/>
            <person name="Denoeud F."/>
            <person name="Duplessis S."/>
            <person name="Ghignone S."/>
            <person name="Hilselberger B."/>
            <person name="Iotti M."/>
            <person name="Marcais B."/>
            <person name="Mello A."/>
            <person name="Miranda M."/>
            <person name="Pacioni G."/>
            <person name="Quesneville H."/>
            <person name="Riccioni C."/>
            <person name="Ruotolo R."/>
            <person name="Splivallo R."/>
            <person name="Stocchi V."/>
            <person name="Tisserant E."/>
            <person name="Viscomi A.R."/>
            <person name="Zambonelli A."/>
            <person name="Zampieri E."/>
            <person name="Henrissat B."/>
            <person name="Lebrun M.H."/>
            <person name="Paolocci F."/>
            <person name="Bonfante P."/>
            <person name="Ottonello S."/>
            <person name="Wincker P."/>
        </authorList>
    </citation>
    <scope>NUCLEOTIDE SEQUENCE [LARGE SCALE GENOMIC DNA]</scope>
    <source>
        <strain evidence="2 3">Mel28</strain>
    </source>
</reference>
<sequence>MPLSSLFSDIYTSLTISPVNAEAPPVEEHEGSSDLKAEEKRSAEPEPKEEESAGGGAETEEEEPEDVMGAITEGIMLRVKRMQASKASLRRRRSRRRIVWRIFHLMHCSAQCAAPKIWAKLK</sequence>
<dbReference type="STRING" id="656061.D5GCA6"/>
<dbReference type="InParanoid" id="D5GCA6"/>
<gene>
    <name evidence="2" type="ORF">GSTUM_00000652001</name>
</gene>
<feature type="region of interest" description="Disordered" evidence="1">
    <location>
        <begin position="18"/>
        <end position="66"/>
    </location>
</feature>
<accession>D5GCA6</accession>
<dbReference type="EMBL" id="FN430108">
    <property type="protein sequence ID" value="CAZ82149.1"/>
    <property type="molecule type" value="Genomic_DNA"/>
</dbReference>
<dbReference type="Gene3D" id="1.10.287.20">
    <property type="entry name" value="Ubiquinol-cytochrome C reductase hinge domain"/>
    <property type="match status" value="1"/>
</dbReference>
<organism evidence="2 3">
    <name type="scientific">Tuber melanosporum (strain Mel28)</name>
    <name type="common">Perigord black truffle</name>
    <dbReference type="NCBI Taxonomy" id="656061"/>
    <lineage>
        <taxon>Eukaryota</taxon>
        <taxon>Fungi</taxon>
        <taxon>Dikarya</taxon>
        <taxon>Ascomycota</taxon>
        <taxon>Pezizomycotina</taxon>
        <taxon>Pezizomycetes</taxon>
        <taxon>Pezizales</taxon>
        <taxon>Tuberaceae</taxon>
        <taxon>Tuber</taxon>
    </lineage>
</organism>
<dbReference type="RefSeq" id="XP_002837958.1">
    <property type="nucleotide sequence ID" value="XM_002837912.1"/>
</dbReference>
<feature type="compositionally biased region" description="Basic and acidic residues" evidence="1">
    <location>
        <begin position="26"/>
        <end position="46"/>
    </location>
</feature>
<name>D5GCA6_TUBMM</name>
<dbReference type="Proteomes" id="UP000006911">
    <property type="component" value="Unassembled WGS sequence"/>
</dbReference>
<evidence type="ECO:0000313" key="2">
    <source>
        <dbReference type="EMBL" id="CAZ82149.1"/>
    </source>
</evidence>
<evidence type="ECO:0000313" key="3">
    <source>
        <dbReference type="Proteomes" id="UP000006911"/>
    </source>
</evidence>
<dbReference type="KEGG" id="tml:GSTUM_00000652001"/>
<keyword evidence="3" id="KW-1185">Reference proteome</keyword>
<dbReference type="InterPro" id="IPR036811">
    <property type="entry name" value="Ubol_cytC_Rdtase_hinge_dom_sf"/>
</dbReference>
<dbReference type="GeneID" id="9184827"/>
<dbReference type="AlphaFoldDB" id="D5GCA6"/>
<evidence type="ECO:0000256" key="1">
    <source>
        <dbReference type="SAM" id="MobiDB-lite"/>
    </source>
</evidence>